<evidence type="ECO:0000256" key="7">
    <source>
        <dbReference type="RuleBase" id="RU363032"/>
    </source>
</evidence>
<keyword evidence="3" id="KW-1003">Cell membrane</keyword>
<dbReference type="PROSITE" id="PS50928">
    <property type="entry name" value="ABC_TM1"/>
    <property type="match status" value="1"/>
</dbReference>
<dbReference type="PANTHER" id="PTHR30193:SF1">
    <property type="entry name" value="ABC TRANSPORTER PERMEASE PROTEIN YESP-RELATED"/>
    <property type="match status" value="1"/>
</dbReference>
<dbReference type="Gene3D" id="1.10.3720.10">
    <property type="entry name" value="MetI-like"/>
    <property type="match status" value="1"/>
</dbReference>
<proteinExistence type="inferred from homology"/>
<dbReference type="CDD" id="cd06261">
    <property type="entry name" value="TM_PBP2"/>
    <property type="match status" value="1"/>
</dbReference>
<dbReference type="AlphaFoldDB" id="A0A173ZUK3"/>
<reference evidence="10 12" key="2">
    <citation type="submission" date="2018-08" db="EMBL/GenBank/DDBJ databases">
        <title>A genome reference for cultivated species of the human gut microbiota.</title>
        <authorList>
            <person name="Zou Y."/>
            <person name="Xue W."/>
            <person name="Luo G."/>
        </authorList>
    </citation>
    <scope>NUCLEOTIDE SEQUENCE [LARGE SCALE GENOMIC DNA]</scope>
    <source>
        <strain evidence="10 12">TF05-11AC</strain>
    </source>
</reference>
<reference evidence="9 11" key="1">
    <citation type="submission" date="2015-09" db="EMBL/GenBank/DDBJ databases">
        <authorList>
            <consortium name="Pathogen Informatics"/>
        </authorList>
    </citation>
    <scope>NUCLEOTIDE SEQUENCE [LARGE SCALE GENOMIC DNA]</scope>
    <source>
        <strain evidence="9 11">2789STDY5608850</strain>
    </source>
</reference>
<organism evidence="9 11">
    <name type="scientific">Hungatella hathewayi</name>
    <dbReference type="NCBI Taxonomy" id="154046"/>
    <lineage>
        <taxon>Bacteria</taxon>
        <taxon>Bacillati</taxon>
        <taxon>Bacillota</taxon>
        <taxon>Clostridia</taxon>
        <taxon>Lachnospirales</taxon>
        <taxon>Lachnospiraceae</taxon>
        <taxon>Hungatella</taxon>
    </lineage>
</organism>
<sequence length="300" mass="34010">MNRKKTRSRSKTDRRSLLTGLAFISPWIVGFLCFTLYPIINSLRYSFTNYSALKAPRFVGLDNYKTLFTSDPLFIKSIMNTGYMMLVGLPVIIIVTFIISAIVNDRRLRGVSFIRTLFFMPTLVPMVVLCILWIWLLKDNGAVNQGLALIGIDGPGWLASPRWAKPGMILMNLWCSGNLIIIFLAGLQDVPTSLYEAVEIDGGNILHKFRYITIPFMKPIIVYNVVTYMIKLLQQFTESFVMTNGGPNDSTTFFGYYLYNNAFKFMKMGYASAMAWIMLVAAMILTFVMLKVTGFGKEES</sequence>
<dbReference type="Proteomes" id="UP000095651">
    <property type="component" value="Unassembled WGS sequence"/>
</dbReference>
<keyword evidence="6 7" id="KW-0472">Membrane</keyword>
<dbReference type="Pfam" id="PF00528">
    <property type="entry name" value="BPD_transp_1"/>
    <property type="match status" value="1"/>
</dbReference>
<keyword evidence="5 7" id="KW-1133">Transmembrane helix</keyword>
<evidence type="ECO:0000256" key="3">
    <source>
        <dbReference type="ARBA" id="ARBA00022475"/>
    </source>
</evidence>
<dbReference type="InterPro" id="IPR035906">
    <property type="entry name" value="MetI-like_sf"/>
</dbReference>
<protein>
    <submittedName>
        <fullName evidence="9">Binding-protein-dependent transport system inner membrane protein</fullName>
    </submittedName>
    <submittedName>
        <fullName evidence="10">Sugar ABC transporter permease</fullName>
    </submittedName>
</protein>
<evidence type="ECO:0000313" key="12">
    <source>
        <dbReference type="Proteomes" id="UP000261257"/>
    </source>
</evidence>
<dbReference type="InterPro" id="IPR051393">
    <property type="entry name" value="ABC_transporter_permease"/>
</dbReference>
<comment type="subcellular location">
    <subcellularLocation>
        <location evidence="1 7">Cell membrane</location>
        <topology evidence="1 7">Multi-pass membrane protein</topology>
    </subcellularLocation>
</comment>
<feature type="transmembrane region" description="Helical" evidence="7">
    <location>
        <begin position="167"/>
        <end position="187"/>
    </location>
</feature>
<dbReference type="Proteomes" id="UP000261257">
    <property type="component" value="Unassembled WGS sequence"/>
</dbReference>
<dbReference type="EMBL" id="CYZE01000002">
    <property type="protein sequence ID" value="CUN79981.1"/>
    <property type="molecule type" value="Genomic_DNA"/>
</dbReference>
<accession>A0A173ZUK3</accession>
<dbReference type="RefSeq" id="WP_055653373.1">
    <property type="nucleotide sequence ID" value="NZ_CABIXC010000002.1"/>
</dbReference>
<dbReference type="PANTHER" id="PTHR30193">
    <property type="entry name" value="ABC TRANSPORTER PERMEASE PROTEIN"/>
    <property type="match status" value="1"/>
</dbReference>
<keyword evidence="2 7" id="KW-0813">Transport</keyword>
<feature type="transmembrane region" description="Helical" evidence="7">
    <location>
        <begin position="21"/>
        <end position="40"/>
    </location>
</feature>
<dbReference type="InterPro" id="IPR000515">
    <property type="entry name" value="MetI-like"/>
</dbReference>
<comment type="similarity">
    <text evidence="7">Belongs to the binding-protein-dependent transport system permease family.</text>
</comment>
<evidence type="ECO:0000313" key="11">
    <source>
        <dbReference type="Proteomes" id="UP000095651"/>
    </source>
</evidence>
<name>A0A173ZUK3_9FIRM</name>
<feature type="domain" description="ABC transmembrane type-1" evidence="8">
    <location>
        <begin position="78"/>
        <end position="289"/>
    </location>
</feature>
<dbReference type="SUPFAM" id="SSF160964">
    <property type="entry name" value="MalF N-terminal region-like"/>
    <property type="match status" value="1"/>
</dbReference>
<evidence type="ECO:0000256" key="2">
    <source>
        <dbReference type="ARBA" id="ARBA00022448"/>
    </source>
</evidence>
<dbReference type="SUPFAM" id="SSF161098">
    <property type="entry name" value="MetI-like"/>
    <property type="match status" value="1"/>
</dbReference>
<dbReference type="GO" id="GO:0005886">
    <property type="term" value="C:plasma membrane"/>
    <property type="evidence" value="ECO:0007669"/>
    <property type="project" value="UniProtKB-SubCell"/>
</dbReference>
<evidence type="ECO:0000256" key="6">
    <source>
        <dbReference type="ARBA" id="ARBA00023136"/>
    </source>
</evidence>
<evidence type="ECO:0000259" key="8">
    <source>
        <dbReference type="PROSITE" id="PS50928"/>
    </source>
</evidence>
<keyword evidence="4 7" id="KW-0812">Transmembrane</keyword>
<dbReference type="EMBL" id="QSSQ01000003">
    <property type="protein sequence ID" value="RGM07513.1"/>
    <property type="molecule type" value="Genomic_DNA"/>
</dbReference>
<evidence type="ECO:0000313" key="9">
    <source>
        <dbReference type="EMBL" id="CUN79981.1"/>
    </source>
</evidence>
<feature type="transmembrane region" description="Helical" evidence="7">
    <location>
        <begin position="268"/>
        <end position="290"/>
    </location>
</feature>
<evidence type="ECO:0000256" key="5">
    <source>
        <dbReference type="ARBA" id="ARBA00022989"/>
    </source>
</evidence>
<feature type="transmembrane region" description="Helical" evidence="7">
    <location>
        <begin position="116"/>
        <end position="136"/>
    </location>
</feature>
<feature type="transmembrane region" description="Helical" evidence="7">
    <location>
        <begin position="83"/>
        <end position="104"/>
    </location>
</feature>
<gene>
    <name evidence="9" type="primary">ugpA_20</name>
    <name evidence="10" type="ORF">DXC39_07315</name>
    <name evidence="9" type="ORF">ERS852407_01125</name>
</gene>
<evidence type="ECO:0000256" key="1">
    <source>
        <dbReference type="ARBA" id="ARBA00004651"/>
    </source>
</evidence>
<evidence type="ECO:0000256" key="4">
    <source>
        <dbReference type="ARBA" id="ARBA00022692"/>
    </source>
</evidence>
<dbReference type="GO" id="GO:0055085">
    <property type="term" value="P:transmembrane transport"/>
    <property type="evidence" value="ECO:0007669"/>
    <property type="project" value="InterPro"/>
</dbReference>
<evidence type="ECO:0000313" key="10">
    <source>
        <dbReference type="EMBL" id="RGM07513.1"/>
    </source>
</evidence>